<dbReference type="HOGENOM" id="CLU_448642_0_0_1"/>
<proteinExistence type="predicted"/>
<gene>
    <name evidence="2" type="ORF">SELMODRAFT_440833</name>
</gene>
<dbReference type="KEGG" id="smo:SELMODRAFT_440833"/>
<dbReference type="Proteomes" id="UP000001514">
    <property type="component" value="Unassembled WGS sequence"/>
</dbReference>
<dbReference type="Gramene" id="EFJ29479">
    <property type="protein sequence ID" value="EFJ29479"/>
    <property type="gene ID" value="SELMODRAFT_440833"/>
</dbReference>
<dbReference type="AlphaFoldDB" id="D8REP7"/>
<name>D8REP7_SELML</name>
<evidence type="ECO:0000259" key="1">
    <source>
        <dbReference type="Pfam" id="PF22749"/>
    </source>
</evidence>
<keyword evidence="3" id="KW-1185">Reference proteome</keyword>
<dbReference type="EMBL" id="GL377577">
    <property type="protein sequence ID" value="EFJ29479.1"/>
    <property type="molecule type" value="Genomic_DNA"/>
</dbReference>
<dbReference type="Pfam" id="PF22749">
    <property type="entry name" value="Arb2"/>
    <property type="match status" value="1"/>
</dbReference>
<dbReference type="GO" id="GO:0005634">
    <property type="term" value="C:nucleus"/>
    <property type="evidence" value="ECO:0000318"/>
    <property type="project" value="GO_Central"/>
</dbReference>
<evidence type="ECO:0000313" key="2">
    <source>
        <dbReference type="EMBL" id="EFJ29479.1"/>
    </source>
</evidence>
<accession>D8REP7</accession>
<dbReference type="GO" id="GO:0031048">
    <property type="term" value="P:regulatory ncRNA-mediated heterochromatin formation"/>
    <property type="evidence" value="ECO:0000318"/>
    <property type="project" value="GO_Central"/>
</dbReference>
<dbReference type="InParanoid" id="D8REP7"/>
<dbReference type="PANTHER" id="PTHR21357">
    <property type="entry name" value="FAM172 FAMILY PROTEIN HOMOLOG CG10038"/>
    <property type="match status" value="1"/>
</dbReference>
<feature type="domain" description="Arb2" evidence="1">
    <location>
        <begin position="112"/>
        <end position="349"/>
    </location>
</feature>
<dbReference type="PANTHER" id="PTHR21357:SF4">
    <property type="entry name" value="FAM172 FAMILY PROTEIN HOMOLOG CG10038"/>
    <property type="match status" value="1"/>
</dbReference>
<dbReference type="InterPro" id="IPR053858">
    <property type="entry name" value="Arb2_dom"/>
</dbReference>
<dbReference type="InterPro" id="IPR048263">
    <property type="entry name" value="Arb2"/>
</dbReference>
<sequence>MGAGLSDGNAAPPSRFSGIALQGWAPALEDRQFQASSLRCGGDGADIGRVARYFGSSSTILSHFRRNPFFLLHCVCIAVNKDHPLEHDTGPDWLKEVTRRVSKRKSVSDAAQLHQLGLFFDTDLQLQNLAGDQDKLLLGATTDKQDLAAHEVVSAAVVAYVQELLLESYDMTLKTLELKRNTSRQTSTIVVSSNVKSAKAIVLLLCDGLWLKKIHVKDSLLTVLAFLEWAHGLGMAVVLLNPSEVAFNERKQAASADISLEHVLCAWDFVFTTFPGTVLAVVAHGSGGKLALDLLSRRHVVLPEDWEAVQRLRCFAFCNSEIPSDSLQVLSRRKLNFLESNCINWVSEDKLATERSPIKQDVQLGLYMRLLRLVLTVPCGCITSATNFSQRNFTGPSVAIVLRPEEANCKIVRCFAGLERTKKRRRKVVAEQSMVTTKECPNFPADSKPRKLLRSIVVGEDSIRVRSGPAVSHHLLTFFHEENIQKPHRHCRSQGVDHARNQFLVEPWAINRSHPARCAHYEKAGSFAVYSIFMSNVEEQAVLRRSKLLGSLIGHTALHHQSGFYLSTCVWRLLLGHEYTCWYLVLDGVSRYKNDPEILVMTNRTSVRV</sequence>
<evidence type="ECO:0000313" key="3">
    <source>
        <dbReference type="Proteomes" id="UP000001514"/>
    </source>
</evidence>
<reference evidence="2 3" key="1">
    <citation type="journal article" date="2011" name="Science">
        <title>The Selaginella genome identifies genetic changes associated with the evolution of vascular plants.</title>
        <authorList>
            <person name="Banks J.A."/>
            <person name="Nishiyama T."/>
            <person name="Hasebe M."/>
            <person name="Bowman J.L."/>
            <person name="Gribskov M."/>
            <person name="dePamphilis C."/>
            <person name="Albert V.A."/>
            <person name="Aono N."/>
            <person name="Aoyama T."/>
            <person name="Ambrose B.A."/>
            <person name="Ashton N.W."/>
            <person name="Axtell M.J."/>
            <person name="Barker E."/>
            <person name="Barker M.S."/>
            <person name="Bennetzen J.L."/>
            <person name="Bonawitz N.D."/>
            <person name="Chapple C."/>
            <person name="Cheng C."/>
            <person name="Correa L.G."/>
            <person name="Dacre M."/>
            <person name="DeBarry J."/>
            <person name="Dreyer I."/>
            <person name="Elias M."/>
            <person name="Engstrom E.M."/>
            <person name="Estelle M."/>
            <person name="Feng L."/>
            <person name="Finet C."/>
            <person name="Floyd S.K."/>
            <person name="Frommer W.B."/>
            <person name="Fujita T."/>
            <person name="Gramzow L."/>
            <person name="Gutensohn M."/>
            <person name="Harholt J."/>
            <person name="Hattori M."/>
            <person name="Heyl A."/>
            <person name="Hirai T."/>
            <person name="Hiwatashi Y."/>
            <person name="Ishikawa M."/>
            <person name="Iwata M."/>
            <person name="Karol K.G."/>
            <person name="Koehler B."/>
            <person name="Kolukisaoglu U."/>
            <person name="Kubo M."/>
            <person name="Kurata T."/>
            <person name="Lalonde S."/>
            <person name="Li K."/>
            <person name="Li Y."/>
            <person name="Litt A."/>
            <person name="Lyons E."/>
            <person name="Manning G."/>
            <person name="Maruyama T."/>
            <person name="Michael T.P."/>
            <person name="Mikami K."/>
            <person name="Miyazaki S."/>
            <person name="Morinaga S."/>
            <person name="Murata T."/>
            <person name="Mueller-Roeber B."/>
            <person name="Nelson D.R."/>
            <person name="Obara M."/>
            <person name="Oguri Y."/>
            <person name="Olmstead R.G."/>
            <person name="Onodera N."/>
            <person name="Petersen B.L."/>
            <person name="Pils B."/>
            <person name="Prigge M."/>
            <person name="Rensing S.A."/>
            <person name="Riano-Pachon D.M."/>
            <person name="Roberts A.W."/>
            <person name="Sato Y."/>
            <person name="Scheller H.V."/>
            <person name="Schulz B."/>
            <person name="Schulz C."/>
            <person name="Shakirov E.V."/>
            <person name="Shibagaki N."/>
            <person name="Shinohara N."/>
            <person name="Shippen D.E."/>
            <person name="Soerensen I."/>
            <person name="Sotooka R."/>
            <person name="Sugimoto N."/>
            <person name="Sugita M."/>
            <person name="Sumikawa N."/>
            <person name="Tanurdzic M."/>
            <person name="Theissen G."/>
            <person name="Ulvskov P."/>
            <person name="Wakazuki S."/>
            <person name="Weng J.K."/>
            <person name="Willats W.W."/>
            <person name="Wipf D."/>
            <person name="Wolf P.G."/>
            <person name="Yang L."/>
            <person name="Zimmer A.D."/>
            <person name="Zhu Q."/>
            <person name="Mitros T."/>
            <person name="Hellsten U."/>
            <person name="Loque D."/>
            <person name="Otillar R."/>
            <person name="Salamov A."/>
            <person name="Schmutz J."/>
            <person name="Shapiro H."/>
            <person name="Lindquist E."/>
            <person name="Lucas S."/>
            <person name="Rokhsar D."/>
            <person name="Grigoriev I.V."/>
        </authorList>
    </citation>
    <scope>NUCLEOTIDE SEQUENCE [LARGE SCALE GENOMIC DNA]</scope>
</reference>
<protein>
    <recommendedName>
        <fullName evidence="1">Arb2 domain-containing protein</fullName>
    </recommendedName>
</protein>
<organism evidence="3">
    <name type="scientific">Selaginella moellendorffii</name>
    <name type="common">Spikemoss</name>
    <dbReference type="NCBI Taxonomy" id="88036"/>
    <lineage>
        <taxon>Eukaryota</taxon>
        <taxon>Viridiplantae</taxon>
        <taxon>Streptophyta</taxon>
        <taxon>Embryophyta</taxon>
        <taxon>Tracheophyta</taxon>
        <taxon>Lycopodiopsida</taxon>
        <taxon>Selaginellales</taxon>
        <taxon>Selaginellaceae</taxon>
        <taxon>Selaginella</taxon>
    </lineage>
</organism>